<accession>A0A7M1RV88</accession>
<proteinExistence type="predicted"/>
<dbReference type="Pfam" id="PF24228">
    <property type="entry name" value="CrAss_Ring_1"/>
    <property type="match status" value="1"/>
</dbReference>
<dbReference type="GeneID" id="65128815"/>
<dbReference type="RefSeq" id="YP_010110503.1">
    <property type="nucleotide sequence ID" value="NC_055871.1"/>
</dbReference>
<dbReference type="EMBL" id="MT774378">
    <property type="protein sequence ID" value="QOR58345.1"/>
    <property type="molecule type" value="Genomic_DNA"/>
</dbReference>
<name>A0A7M1RV88_9CAUD</name>
<dbReference type="InterPro" id="IPR057118">
    <property type="entry name" value="R1-like"/>
</dbReference>
<dbReference type="Proteomes" id="UP000593828">
    <property type="component" value="Segment"/>
</dbReference>
<evidence type="ECO:0000313" key="1">
    <source>
        <dbReference type="EMBL" id="QOR58345.1"/>
    </source>
</evidence>
<evidence type="ECO:0000313" key="2">
    <source>
        <dbReference type="Proteomes" id="UP000593828"/>
    </source>
</evidence>
<organism evidence="1 2">
    <name type="scientific">uncultured phage cr106_1</name>
    <dbReference type="NCBI Taxonomy" id="2772062"/>
    <lineage>
        <taxon>Viruses</taxon>
        <taxon>Duplodnaviria</taxon>
        <taxon>Heunggongvirae</taxon>
        <taxon>Uroviricota</taxon>
        <taxon>Caudoviricetes</taxon>
        <taxon>Crassvirales</taxon>
        <taxon>Steigviridae</taxon>
        <taxon>Asinivirinae</taxon>
        <taxon>Mahstovirus</taxon>
        <taxon>Mahstovirus faecalis</taxon>
    </lineage>
</organism>
<reference evidence="1 2" key="1">
    <citation type="submission" date="2020-07" db="EMBL/GenBank/DDBJ databases">
        <title>Taxonomic proposal: Crassvirales, a new order of highly abundant and diverse bacterial viruses.</title>
        <authorList>
            <person name="Shkoporov A.N."/>
            <person name="Stockdale S.R."/>
            <person name="Guerin E."/>
            <person name="Ross R.P."/>
            <person name="Hill C."/>
        </authorList>
    </citation>
    <scope>NUCLEOTIDE SEQUENCE [LARGE SCALE GENOMIC DNA]</scope>
</reference>
<sequence length="229" mass="26211">MVNNIDFINIREVLSRLLRHPLLSDLSIESAVQYTVDFIGIMGLPNTKIQKECTINIEDYRGILPCDLVSINQVRLSDTGECLRSMTSTFVNPHNHSERRENSFKTQGSVIFTSFRTGKVDISYNAIAVDSDGFPLLPNNSIFLATLELYIKKEWFTILFDMGKISPAVMQNTQQSYAFKAAQCNNEFIIPSVSEMESITNMWNQLIPRMNEFKKGFQHLGDKEYIKLH</sequence>
<keyword evidence="2" id="KW-1185">Reference proteome</keyword>
<dbReference type="KEGG" id="vg:65128815"/>
<protein>
    <submittedName>
        <fullName evidence="1">Tail tubular protein</fullName>
    </submittedName>
</protein>